<evidence type="ECO:0000256" key="8">
    <source>
        <dbReference type="RuleBase" id="RU363032"/>
    </source>
</evidence>
<dbReference type="PANTHER" id="PTHR43163:SF6">
    <property type="entry name" value="DIPEPTIDE TRANSPORT SYSTEM PERMEASE PROTEIN DPPB-RELATED"/>
    <property type="match status" value="1"/>
</dbReference>
<name>A0ABQ1DSM8_PSECI</name>
<dbReference type="Pfam" id="PF00528">
    <property type="entry name" value="BPD_transp_1"/>
    <property type="match status" value="1"/>
</dbReference>
<gene>
    <name evidence="10" type="ORF">PSCICP_40030</name>
</gene>
<feature type="domain" description="ABC transmembrane type-1" evidence="9">
    <location>
        <begin position="122"/>
        <end position="322"/>
    </location>
</feature>
<keyword evidence="11" id="KW-1185">Reference proteome</keyword>
<protein>
    <submittedName>
        <fullName evidence="10">ABC transporter permease</fullName>
    </submittedName>
</protein>
<keyword evidence="2 8" id="KW-0813">Transport</keyword>
<keyword evidence="4 8" id="KW-0812">Transmembrane</keyword>
<evidence type="ECO:0000259" key="9">
    <source>
        <dbReference type="PROSITE" id="PS50928"/>
    </source>
</evidence>
<evidence type="ECO:0000256" key="6">
    <source>
        <dbReference type="ARBA" id="ARBA00023136"/>
    </source>
</evidence>
<accession>A0ABQ1DSM8</accession>
<feature type="transmembrane region" description="Helical" evidence="8">
    <location>
        <begin position="128"/>
        <end position="146"/>
    </location>
</feature>
<evidence type="ECO:0000256" key="5">
    <source>
        <dbReference type="ARBA" id="ARBA00022989"/>
    </source>
</evidence>
<feature type="transmembrane region" description="Helical" evidence="8">
    <location>
        <begin position="167"/>
        <end position="189"/>
    </location>
</feature>
<comment type="subcellular location">
    <subcellularLocation>
        <location evidence="1 8">Cell membrane</location>
        <topology evidence="1 8">Multi-pass membrane protein</topology>
    </subcellularLocation>
</comment>
<evidence type="ECO:0000256" key="3">
    <source>
        <dbReference type="ARBA" id="ARBA00022475"/>
    </source>
</evidence>
<evidence type="ECO:0000256" key="4">
    <source>
        <dbReference type="ARBA" id="ARBA00022692"/>
    </source>
</evidence>
<evidence type="ECO:0000256" key="2">
    <source>
        <dbReference type="ARBA" id="ARBA00022448"/>
    </source>
</evidence>
<feature type="transmembrane region" description="Helical" evidence="8">
    <location>
        <begin position="29"/>
        <end position="51"/>
    </location>
</feature>
<organism evidence="10 11">
    <name type="scientific">Pseudomonas cichorii</name>
    <dbReference type="NCBI Taxonomy" id="36746"/>
    <lineage>
        <taxon>Bacteria</taxon>
        <taxon>Pseudomonadati</taxon>
        <taxon>Pseudomonadota</taxon>
        <taxon>Gammaproteobacteria</taxon>
        <taxon>Pseudomonadales</taxon>
        <taxon>Pseudomonadaceae</taxon>
        <taxon>Pseudomonas</taxon>
    </lineage>
</organism>
<dbReference type="Gene3D" id="1.10.3720.10">
    <property type="entry name" value="MetI-like"/>
    <property type="match status" value="1"/>
</dbReference>
<evidence type="ECO:0000313" key="10">
    <source>
        <dbReference type="EMBL" id="GFM94031.1"/>
    </source>
</evidence>
<dbReference type="EMBL" id="BLWA01000013">
    <property type="protein sequence ID" value="GFM94031.1"/>
    <property type="molecule type" value="Genomic_DNA"/>
</dbReference>
<dbReference type="InterPro" id="IPR000515">
    <property type="entry name" value="MetI-like"/>
</dbReference>
<dbReference type="InterPro" id="IPR035906">
    <property type="entry name" value="MetI-like_sf"/>
</dbReference>
<proteinExistence type="inferred from homology"/>
<dbReference type="CDD" id="cd06261">
    <property type="entry name" value="TM_PBP2"/>
    <property type="match status" value="1"/>
</dbReference>
<dbReference type="InterPro" id="IPR045621">
    <property type="entry name" value="BPD_transp_1_N"/>
</dbReference>
<keyword evidence="3" id="KW-1003">Cell membrane</keyword>
<sequence>MGDEMSASATSLDAVDPRRQRLTALGRRAAIRLAGGVLVLWAVATLTFFALRLMPGDPVLAILGGPSGNPTAETIEATRQEYGLDKPLPVQYAVYLGRLLQGDLGNSYSQHQPVTRVLAEQGGATLELTLASLALAWVLVLLLTVITSGRGRLIGGAASFVETLSAALPHFWLGVVLLAVFAFGLRWFPPAGSDSLASLVLPAFSLAIPLAGFIAQVTRESLEMTLDQPFVLTARTRGLSDLAVRFKHALRHALLPGVSLSGWAIGALISGAVVCEVIFSRKGVGRQLYQAVQAQDLPLVIGISLVVAAGYVLANILVDLLYQWIDPRQQEPNS</sequence>
<feature type="transmembrane region" description="Helical" evidence="8">
    <location>
        <begin position="253"/>
        <end position="279"/>
    </location>
</feature>
<evidence type="ECO:0000313" key="11">
    <source>
        <dbReference type="Proteomes" id="UP000614982"/>
    </source>
</evidence>
<feature type="transmembrane region" description="Helical" evidence="8">
    <location>
        <begin position="299"/>
        <end position="322"/>
    </location>
</feature>
<dbReference type="Proteomes" id="UP000614982">
    <property type="component" value="Unassembled WGS sequence"/>
</dbReference>
<feature type="transmembrane region" description="Helical" evidence="8">
    <location>
        <begin position="195"/>
        <end position="215"/>
    </location>
</feature>
<comment type="caution">
    <text evidence="10">The sequence shown here is derived from an EMBL/GenBank/DDBJ whole genome shotgun (WGS) entry which is preliminary data.</text>
</comment>
<dbReference type="PROSITE" id="PS50928">
    <property type="entry name" value="ABC_TM1"/>
    <property type="match status" value="1"/>
</dbReference>
<evidence type="ECO:0000256" key="1">
    <source>
        <dbReference type="ARBA" id="ARBA00004651"/>
    </source>
</evidence>
<keyword evidence="6 8" id="KW-0472">Membrane</keyword>
<evidence type="ECO:0000256" key="7">
    <source>
        <dbReference type="ARBA" id="ARBA00024202"/>
    </source>
</evidence>
<dbReference type="PANTHER" id="PTHR43163">
    <property type="entry name" value="DIPEPTIDE TRANSPORT SYSTEM PERMEASE PROTEIN DPPB-RELATED"/>
    <property type="match status" value="1"/>
</dbReference>
<keyword evidence="5 8" id="KW-1133">Transmembrane helix</keyword>
<dbReference type="SUPFAM" id="SSF161098">
    <property type="entry name" value="MetI-like"/>
    <property type="match status" value="1"/>
</dbReference>
<comment type="similarity">
    <text evidence="7">Belongs to the binding-protein-dependent transport system permease family. OppBC subfamily.</text>
</comment>
<reference evidence="10 11" key="1">
    <citation type="submission" date="2020-05" db="EMBL/GenBank/DDBJ databases">
        <title>Genetic diversity of Pseudomonas cichorii.</title>
        <authorList>
            <person name="Tani S."/>
            <person name="Yagi H."/>
            <person name="Hashimoto S."/>
            <person name="Iiyama K."/>
            <person name="Furuya N."/>
        </authorList>
    </citation>
    <scope>NUCLEOTIDE SEQUENCE [LARGE SCALE GENOMIC DNA]</scope>
    <source>
        <strain evidence="10 11">LMG 2162</strain>
    </source>
</reference>
<dbReference type="Pfam" id="PF19300">
    <property type="entry name" value="BPD_transp_1_N"/>
    <property type="match status" value="1"/>
</dbReference>